<keyword evidence="3" id="KW-1185">Reference proteome</keyword>
<accession>A0A9W6I4D4</accession>
<feature type="region of interest" description="Disordered" evidence="1">
    <location>
        <begin position="101"/>
        <end position="127"/>
    </location>
</feature>
<sequence>MKRVEATGPALRWPNAAFPGLSPFVVRPPEGWVMVEPPGALVAFLGPPIGGFCANLVVLGERLPKEVTVGAVAERTLRDAGAETIVEPLVADDAIARPQRPLSPALAPERPSGASERPSSGEGLLTQERPPVALREALTHAAGHDLRQLVLATETADWSPGGSRSVFVLVATHLVARTTLDERVLVDALASFAPVPAATVPAATVPAATEAHP</sequence>
<protein>
    <submittedName>
        <fullName evidence="2">Uncharacterized protein</fullName>
    </submittedName>
</protein>
<name>A0A9W6I4D4_9ACTN</name>
<evidence type="ECO:0000256" key="1">
    <source>
        <dbReference type="SAM" id="MobiDB-lite"/>
    </source>
</evidence>
<dbReference type="Proteomes" id="UP001143474">
    <property type="component" value="Unassembled WGS sequence"/>
</dbReference>
<evidence type="ECO:0000313" key="3">
    <source>
        <dbReference type="Proteomes" id="UP001143474"/>
    </source>
</evidence>
<dbReference type="EMBL" id="BSEV01000013">
    <property type="protein sequence ID" value="GLK11836.1"/>
    <property type="molecule type" value="Genomic_DNA"/>
</dbReference>
<evidence type="ECO:0000313" key="2">
    <source>
        <dbReference type="EMBL" id="GLK11836.1"/>
    </source>
</evidence>
<gene>
    <name evidence="2" type="ORF">GCM10017600_52440</name>
</gene>
<organism evidence="2 3">
    <name type="scientific">Streptosporangium carneum</name>
    <dbReference type="NCBI Taxonomy" id="47481"/>
    <lineage>
        <taxon>Bacteria</taxon>
        <taxon>Bacillati</taxon>
        <taxon>Actinomycetota</taxon>
        <taxon>Actinomycetes</taxon>
        <taxon>Streptosporangiales</taxon>
        <taxon>Streptosporangiaceae</taxon>
        <taxon>Streptosporangium</taxon>
    </lineage>
</organism>
<comment type="caution">
    <text evidence="2">The sequence shown here is derived from an EMBL/GenBank/DDBJ whole genome shotgun (WGS) entry which is preliminary data.</text>
</comment>
<dbReference type="AlphaFoldDB" id="A0A9W6I4D4"/>
<dbReference type="RefSeq" id="WP_271220190.1">
    <property type="nucleotide sequence ID" value="NZ_BAAAVD010000084.1"/>
</dbReference>
<reference evidence="2" key="1">
    <citation type="journal article" date="2014" name="Int. J. Syst. Evol. Microbiol.">
        <title>Complete genome sequence of Corynebacterium casei LMG S-19264T (=DSM 44701T), isolated from a smear-ripened cheese.</title>
        <authorList>
            <consortium name="US DOE Joint Genome Institute (JGI-PGF)"/>
            <person name="Walter F."/>
            <person name="Albersmeier A."/>
            <person name="Kalinowski J."/>
            <person name="Ruckert C."/>
        </authorList>
    </citation>
    <scope>NUCLEOTIDE SEQUENCE</scope>
    <source>
        <strain evidence="2">VKM Ac-2007</strain>
    </source>
</reference>
<reference evidence="2" key="2">
    <citation type="submission" date="2023-01" db="EMBL/GenBank/DDBJ databases">
        <authorList>
            <person name="Sun Q."/>
            <person name="Evtushenko L."/>
        </authorList>
    </citation>
    <scope>NUCLEOTIDE SEQUENCE</scope>
    <source>
        <strain evidence="2">VKM Ac-2007</strain>
    </source>
</reference>
<proteinExistence type="predicted"/>